<dbReference type="SUPFAM" id="SSF58100">
    <property type="entry name" value="Bacterial hemolysins"/>
    <property type="match status" value="1"/>
</dbReference>
<gene>
    <name evidence="3" type="ORF">PBRASI_LOCUS10758</name>
</gene>
<sequence>MAFRQPHRNRLSRGPSSDRELELEQVNQALRDELSNEVSINKSNEKFIKVLERKYTRCENEIQSLKEELERLENASEEEKAELRSEISSLKRNLYQAKKDIRDKVSYIDSIEKQLQESEERVQKLRHRFKDISSRRSSPSLYNSEEEDIDMANLDLFIQIERGLTRIENHLKGAGTPLNSPINIINGIRGSLNTVRHNYQSAYQDIDGVIAQRDDSNNQIVQLQQDVNYFRQQNITLQNQVNQLTQDGITLQNRNHRLTQERDTLQNHVNQLTRDLNNEQGECYRWRRIAQKIENGMQTRTNALLLDKFALNFKLRWCQRHGIELQQRYNLRGGLWHNITLALEEQSKLRRSLEIIYKISIYRLEWKLQQCQGDKGLLEYNRDRLFDRYYNKFKDRKASHIKWKNRERNSRQLILNLQAQILLLQNNIPQNHNNNRTGMVGYELKKFHGYPTEDPEEHIEELRLWLVGSGIDVGAGHANRINAHGVFIASLKGDAKDWYERTIHGKNWELRNLLDNTTQANLAGVQGRNAGQIGAQALNRANGQNGNVVIPAHTVFDEDWSFADGRPTDRLPNAPNANTGNTVVVPGIRLGQVLYWFRTNYPTVTAEKQRVLFGSTVQGSDPVGRFYSNLRRLARLAGIDEQQIRLQFLRGLSPANQMEVRRLGIEKSPDELLPKLEEIERYTAEQLSGAYLHSNSDLVSSSKGHGKNIYSSNTGMSKDETESFVKSIIASSQSPPVSTQSTSQRREGQLLRPSQMKPGEIYWGPGLRLNDQEWLRMDEATDRLSALAGPSTLQSLIDTITKGVVDKFSSFLPKKNGDASKNVEVDSDEELAKHMSKLSINKAISRQ</sequence>
<feature type="region of interest" description="Disordered" evidence="2">
    <location>
        <begin position="1"/>
        <end position="20"/>
    </location>
</feature>
<comment type="caution">
    <text evidence="3">The sequence shown here is derived from an EMBL/GenBank/DDBJ whole genome shotgun (WGS) entry which is preliminary data.</text>
</comment>
<feature type="compositionally biased region" description="Low complexity" evidence="2">
    <location>
        <begin position="731"/>
        <end position="743"/>
    </location>
</feature>
<feature type="non-terminal residue" evidence="3">
    <location>
        <position position="847"/>
    </location>
</feature>
<organism evidence="3 4">
    <name type="scientific">Paraglomus brasilianum</name>
    <dbReference type="NCBI Taxonomy" id="144538"/>
    <lineage>
        <taxon>Eukaryota</taxon>
        <taxon>Fungi</taxon>
        <taxon>Fungi incertae sedis</taxon>
        <taxon>Mucoromycota</taxon>
        <taxon>Glomeromycotina</taxon>
        <taxon>Glomeromycetes</taxon>
        <taxon>Paraglomerales</taxon>
        <taxon>Paraglomeraceae</taxon>
        <taxon>Paraglomus</taxon>
    </lineage>
</organism>
<proteinExistence type="predicted"/>
<feature type="coiled-coil region" evidence="1">
    <location>
        <begin position="255"/>
        <end position="282"/>
    </location>
</feature>
<accession>A0A9N9E6Q9</accession>
<feature type="compositionally biased region" description="Basic residues" evidence="2">
    <location>
        <begin position="1"/>
        <end position="11"/>
    </location>
</feature>
<dbReference type="OrthoDB" id="2407389at2759"/>
<dbReference type="Proteomes" id="UP000789739">
    <property type="component" value="Unassembled WGS sequence"/>
</dbReference>
<evidence type="ECO:0000313" key="3">
    <source>
        <dbReference type="EMBL" id="CAG8660539.1"/>
    </source>
</evidence>
<evidence type="ECO:0000256" key="1">
    <source>
        <dbReference type="SAM" id="Coils"/>
    </source>
</evidence>
<dbReference type="AlphaFoldDB" id="A0A9N9E6Q9"/>
<keyword evidence="4" id="KW-1185">Reference proteome</keyword>
<reference evidence="3" key="1">
    <citation type="submission" date="2021-06" db="EMBL/GenBank/DDBJ databases">
        <authorList>
            <person name="Kallberg Y."/>
            <person name="Tangrot J."/>
            <person name="Rosling A."/>
        </authorList>
    </citation>
    <scope>NUCLEOTIDE SEQUENCE</scope>
    <source>
        <strain evidence="3">BR232B</strain>
    </source>
</reference>
<evidence type="ECO:0000313" key="4">
    <source>
        <dbReference type="Proteomes" id="UP000789739"/>
    </source>
</evidence>
<dbReference type="EMBL" id="CAJVPI010003630">
    <property type="protein sequence ID" value="CAG8660539.1"/>
    <property type="molecule type" value="Genomic_DNA"/>
</dbReference>
<feature type="coiled-coil region" evidence="1">
    <location>
        <begin position="48"/>
        <end position="135"/>
    </location>
</feature>
<feature type="region of interest" description="Disordered" evidence="2">
    <location>
        <begin position="729"/>
        <end position="752"/>
    </location>
</feature>
<protein>
    <submittedName>
        <fullName evidence="3">9176_t:CDS:1</fullName>
    </submittedName>
</protein>
<dbReference type="Gene3D" id="1.20.5.340">
    <property type="match status" value="1"/>
</dbReference>
<name>A0A9N9E6Q9_9GLOM</name>
<evidence type="ECO:0000256" key="2">
    <source>
        <dbReference type="SAM" id="MobiDB-lite"/>
    </source>
</evidence>
<keyword evidence="1" id="KW-0175">Coiled coil</keyword>